<accession>A0A699HSX0</accession>
<dbReference type="EMBL" id="BKCJ010210176">
    <property type="protein sequence ID" value="GEY79259.1"/>
    <property type="molecule type" value="Genomic_DNA"/>
</dbReference>
<organism evidence="2">
    <name type="scientific">Tanacetum cinerariifolium</name>
    <name type="common">Dalmatian daisy</name>
    <name type="synonym">Chrysanthemum cinerariifolium</name>
    <dbReference type="NCBI Taxonomy" id="118510"/>
    <lineage>
        <taxon>Eukaryota</taxon>
        <taxon>Viridiplantae</taxon>
        <taxon>Streptophyta</taxon>
        <taxon>Embryophyta</taxon>
        <taxon>Tracheophyta</taxon>
        <taxon>Spermatophyta</taxon>
        <taxon>Magnoliopsida</taxon>
        <taxon>eudicotyledons</taxon>
        <taxon>Gunneridae</taxon>
        <taxon>Pentapetalae</taxon>
        <taxon>asterids</taxon>
        <taxon>campanulids</taxon>
        <taxon>Asterales</taxon>
        <taxon>Asteraceae</taxon>
        <taxon>Asteroideae</taxon>
        <taxon>Anthemideae</taxon>
        <taxon>Anthemidinae</taxon>
        <taxon>Tanacetum</taxon>
    </lineage>
</organism>
<dbReference type="AlphaFoldDB" id="A0A699HSX0"/>
<gene>
    <name evidence="2" type="ORF">Tci_451233</name>
</gene>
<reference evidence="2" key="1">
    <citation type="journal article" date="2019" name="Sci. Rep.">
        <title>Draft genome of Tanacetum cinerariifolium, the natural source of mosquito coil.</title>
        <authorList>
            <person name="Yamashiro T."/>
            <person name="Shiraishi A."/>
            <person name="Satake H."/>
            <person name="Nakayama K."/>
        </authorList>
    </citation>
    <scope>NUCLEOTIDE SEQUENCE</scope>
</reference>
<feature type="region of interest" description="Disordered" evidence="1">
    <location>
        <begin position="81"/>
        <end position="102"/>
    </location>
</feature>
<comment type="caution">
    <text evidence="2">The sequence shown here is derived from an EMBL/GenBank/DDBJ whole genome shotgun (WGS) entry which is preliminary data.</text>
</comment>
<sequence>MWIHKNLKETVNEKEHMAWQTDYCIMKEGMSILRGWKSVPGMNSSERENGKRVPLRLHEHMAWQTDYCIMKEGMHILRGRKSVPGMNSSKREMERGCYSAFT</sequence>
<evidence type="ECO:0000313" key="2">
    <source>
        <dbReference type="EMBL" id="GEY79259.1"/>
    </source>
</evidence>
<name>A0A699HSX0_TANCI</name>
<proteinExistence type="predicted"/>
<evidence type="ECO:0000256" key="1">
    <source>
        <dbReference type="SAM" id="MobiDB-lite"/>
    </source>
</evidence>
<protein>
    <submittedName>
        <fullName evidence="2">Uncharacterized protein</fullName>
    </submittedName>
</protein>